<evidence type="ECO:0000256" key="8">
    <source>
        <dbReference type="SAM" id="Phobius"/>
    </source>
</evidence>
<dbReference type="InterPro" id="IPR005828">
    <property type="entry name" value="MFS_sugar_transport-like"/>
</dbReference>
<evidence type="ECO:0000256" key="7">
    <source>
        <dbReference type="RuleBase" id="RU003346"/>
    </source>
</evidence>
<evidence type="ECO:0000256" key="5">
    <source>
        <dbReference type="ARBA" id="ARBA00022989"/>
    </source>
</evidence>
<proteinExistence type="inferred from homology"/>
<reference evidence="10" key="1">
    <citation type="submission" date="2019-04" db="EMBL/GenBank/DDBJ databases">
        <title>Friends and foes A comparative genomics studyof 23 Aspergillus species from section Flavi.</title>
        <authorList>
            <consortium name="DOE Joint Genome Institute"/>
            <person name="Kjaerbolling I."/>
            <person name="Vesth T."/>
            <person name="Frisvad J.C."/>
            <person name="Nybo J.L."/>
            <person name="Theobald S."/>
            <person name="Kildgaard S."/>
            <person name="Isbrandt T."/>
            <person name="Kuo A."/>
            <person name="Sato A."/>
            <person name="Lyhne E.K."/>
            <person name="Kogle M.E."/>
            <person name="Wiebenga A."/>
            <person name="Kun R.S."/>
            <person name="Lubbers R.J."/>
            <person name="Makela M.R."/>
            <person name="Barry K."/>
            <person name="Chovatia M."/>
            <person name="Clum A."/>
            <person name="Daum C."/>
            <person name="Haridas S."/>
            <person name="He G."/>
            <person name="LaButti K."/>
            <person name="Lipzen A."/>
            <person name="Mondo S."/>
            <person name="Riley R."/>
            <person name="Salamov A."/>
            <person name="Simmons B.A."/>
            <person name="Magnuson J.K."/>
            <person name="Henrissat B."/>
            <person name="Mortensen U.H."/>
            <person name="Larsen T.O."/>
            <person name="Devries R.P."/>
            <person name="Grigoriev I.V."/>
            <person name="Machida M."/>
            <person name="Baker S.E."/>
            <person name="Andersen M.R."/>
        </authorList>
    </citation>
    <scope>NUCLEOTIDE SEQUENCE [LARGE SCALE GENOMIC DNA]</scope>
    <source>
        <strain evidence="10">IBT 14317</strain>
    </source>
</reference>
<evidence type="ECO:0000256" key="3">
    <source>
        <dbReference type="ARBA" id="ARBA00022448"/>
    </source>
</evidence>
<sequence>MCQRCRLGTQFSQSASIIDGCCAARAPWGEHDENYITAYRHDSWVPSNKHLYARLFGAFAALGACLYGYDGVYFTGVSAMDAFIEHFGERQSDGSYAIAASSFSLMTSVINIGELVGSLSAAPLNDVVGRKGVFFVASIMVVVGVILQLATDHKHSMIIGGRILLGYGVGNFSVTSPLYIGEIAPTRIRGPLLMCWQLVLSVSQIVAAAINRGTQGIDSTVAYRVPMGVQLIFPLIVLTFLWWIPESPRWLLRKNKVEAARNSLQSVNRDDKTYVADDDLATLQRDVYNEKQLAEDSSWLDLILDPIERRKTIYSAGALIAQQVNGIQWFYYFDTVFSKAIGLSDPFLMTLIVFIIQVVVVLCAVFCANKLPRRPLLLITTGIMGVSIFIVGCLGIPGGEVSHTFGKVIISFVIIEITAFNFAWGPLGWTIASEMAVGRNRNKIYAVAVACFWVTVWAIVFTLPYLYYSANLGPKTGFVYTGLCVITFVYVYFCVGEVTGRSMEEINWFFINGIPARKWRDQPFPVIGAPSEGSLEVNEKNGVKVGVEGP</sequence>
<evidence type="ECO:0000256" key="2">
    <source>
        <dbReference type="ARBA" id="ARBA00010992"/>
    </source>
</evidence>
<dbReference type="GO" id="GO:0005351">
    <property type="term" value="F:carbohydrate:proton symporter activity"/>
    <property type="evidence" value="ECO:0007669"/>
    <property type="project" value="TreeGrafter"/>
</dbReference>
<keyword evidence="5 8" id="KW-1133">Transmembrane helix</keyword>
<feature type="transmembrane region" description="Helical" evidence="8">
    <location>
        <begin position="376"/>
        <end position="397"/>
    </location>
</feature>
<dbReference type="FunFam" id="1.20.1250.20:FF:000078">
    <property type="entry name" value="MFS maltose transporter, putative"/>
    <property type="match status" value="1"/>
</dbReference>
<dbReference type="OrthoDB" id="6133115at2759"/>
<dbReference type="InterPro" id="IPR003663">
    <property type="entry name" value="Sugar/inositol_transpt"/>
</dbReference>
<keyword evidence="6 8" id="KW-0472">Membrane</keyword>
<evidence type="ECO:0000256" key="4">
    <source>
        <dbReference type="ARBA" id="ARBA00022692"/>
    </source>
</evidence>
<organism evidence="10">
    <name type="scientific">Petromyces alliaceus</name>
    <name type="common">Aspergillus alliaceus</name>
    <dbReference type="NCBI Taxonomy" id="209559"/>
    <lineage>
        <taxon>Eukaryota</taxon>
        <taxon>Fungi</taxon>
        <taxon>Dikarya</taxon>
        <taxon>Ascomycota</taxon>
        <taxon>Pezizomycotina</taxon>
        <taxon>Eurotiomycetes</taxon>
        <taxon>Eurotiomycetidae</taxon>
        <taxon>Eurotiales</taxon>
        <taxon>Aspergillaceae</taxon>
        <taxon>Aspergillus</taxon>
        <taxon>Aspergillus subgen. Circumdati</taxon>
    </lineage>
</organism>
<feature type="transmembrane region" description="Helical" evidence="8">
    <location>
        <begin position="51"/>
        <end position="69"/>
    </location>
</feature>
<comment type="similarity">
    <text evidence="2 7">Belongs to the major facilitator superfamily. Sugar transporter (TC 2.A.1.1) family.</text>
</comment>
<dbReference type="GO" id="GO:0016020">
    <property type="term" value="C:membrane"/>
    <property type="evidence" value="ECO:0007669"/>
    <property type="project" value="UniProtKB-SubCell"/>
</dbReference>
<feature type="transmembrane region" description="Helical" evidence="8">
    <location>
        <begin position="192"/>
        <end position="210"/>
    </location>
</feature>
<gene>
    <name evidence="10" type="ORF">BDV23DRAFT_190961</name>
</gene>
<feature type="transmembrane region" description="Helical" evidence="8">
    <location>
        <begin position="157"/>
        <end position="180"/>
    </location>
</feature>
<dbReference type="Gene3D" id="1.20.1250.20">
    <property type="entry name" value="MFS general substrate transporter like domains"/>
    <property type="match status" value="1"/>
</dbReference>
<name>A0A5N7BTU1_PETAA</name>
<feature type="transmembrane region" description="Helical" evidence="8">
    <location>
        <begin position="222"/>
        <end position="244"/>
    </location>
</feature>
<dbReference type="PROSITE" id="PS50850">
    <property type="entry name" value="MFS"/>
    <property type="match status" value="1"/>
</dbReference>
<feature type="domain" description="Major facilitator superfamily (MFS) profile" evidence="9">
    <location>
        <begin position="56"/>
        <end position="499"/>
    </location>
</feature>
<keyword evidence="3 7" id="KW-0813">Transport</keyword>
<evidence type="ECO:0000256" key="6">
    <source>
        <dbReference type="ARBA" id="ARBA00023136"/>
    </source>
</evidence>
<feature type="transmembrane region" description="Helical" evidence="8">
    <location>
        <begin position="347"/>
        <end position="369"/>
    </location>
</feature>
<keyword evidence="4 8" id="KW-0812">Transmembrane</keyword>
<protein>
    <submittedName>
        <fullName evidence="10">General substrate transporter</fullName>
    </submittedName>
</protein>
<comment type="subcellular location">
    <subcellularLocation>
        <location evidence="1">Membrane</location>
        <topology evidence="1">Multi-pass membrane protein</topology>
    </subcellularLocation>
</comment>
<dbReference type="InterPro" id="IPR020846">
    <property type="entry name" value="MFS_dom"/>
</dbReference>
<dbReference type="SUPFAM" id="SSF103473">
    <property type="entry name" value="MFS general substrate transporter"/>
    <property type="match status" value="1"/>
</dbReference>
<feature type="transmembrane region" description="Helical" evidence="8">
    <location>
        <begin position="478"/>
        <end position="495"/>
    </location>
</feature>
<accession>A0A5N7BTU1</accession>
<dbReference type="PANTHER" id="PTHR48022:SF77">
    <property type="entry name" value="MAJOR FACILITATOR SUPERFAMILY (MFS) PROFILE DOMAIN-CONTAINING PROTEIN"/>
    <property type="match status" value="1"/>
</dbReference>
<feature type="transmembrane region" description="Helical" evidence="8">
    <location>
        <begin position="133"/>
        <end position="151"/>
    </location>
</feature>
<feature type="transmembrane region" description="Helical" evidence="8">
    <location>
        <begin position="444"/>
        <end position="466"/>
    </location>
</feature>
<feature type="transmembrane region" description="Helical" evidence="8">
    <location>
        <begin position="313"/>
        <end position="332"/>
    </location>
</feature>
<evidence type="ECO:0000259" key="9">
    <source>
        <dbReference type="PROSITE" id="PS50850"/>
    </source>
</evidence>
<feature type="transmembrane region" description="Helical" evidence="8">
    <location>
        <begin position="409"/>
        <end position="432"/>
    </location>
</feature>
<evidence type="ECO:0000313" key="10">
    <source>
        <dbReference type="EMBL" id="KAE8385236.1"/>
    </source>
</evidence>
<dbReference type="EMBL" id="ML735341">
    <property type="protein sequence ID" value="KAE8385236.1"/>
    <property type="molecule type" value="Genomic_DNA"/>
</dbReference>
<feature type="transmembrane region" description="Helical" evidence="8">
    <location>
        <begin position="96"/>
        <end position="121"/>
    </location>
</feature>
<dbReference type="NCBIfam" id="TIGR00879">
    <property type="entry name" value="SP"/>
    <property type="match status" value="1"/>
</dbReference>
<dbReference type="Pfam" id="PF00083">
    <property type="entry name" value="Sugar_tr"/>
    <property type="match status" value="1"/>
</dbReference>
<dbReference type="PRINTS" id="PR00171">
    <property type="entry name" value="SUGRTRNSPORT"/>
</dbReference>
<dbReference type="InterPro" id="IPR036259">
    <property type="entry name" value="MFS_trans_sf"/>
</dbReference>
<dbReference type="InterPro" id="IPR050360">
    <property type="entry name" value="MFS_Sugar_Transporters"/>
</dbReference>
<dbReference type="PANTHER" id="PTHR48022">
    <property type="entry name" value="PLASTIDIC GLUCOSE TRANSPORTER 4"/>
    <property type="match status" value="1"/>
</dbReference>
<evidence type="ECO:0000256" key="1">
    <source>
        <dbReference type="ARBA" id="ARBA00004141"/>
    </source>
</evidence>
<dbReference type="AlphaFoldDB" id="A0A5N7BTU1"/>
<dbReference type="Proteomes" id="UP000326877">
    <property type="component" value="Unassembled WGS sequence"/>
</dbReference>